<organism evidence="2 3">
    <name type="scientific">Amphiprion ocellaris</name>
    <name type="common">Clown anemonefish</name>
    <dbReference type="NCBI Taxonomy" id="80972"/>
    <lineage>
        <taxon>Eukaryota</taxon>
        <taxon>Metazoa</taxon>
        <taxon>Chordata</taxon>
        <taxon>Craniata</taxon>
        <taxon>Vertebrata</taxon>
        <taxon>Euteleostomi</taxon>
        <taxon>Actinopterygii</taxon>
        <taxon>Neopterygii</taxon>
        <taxon>Teleostei</taxon>
        <taxon>Neoteleostei</taxon>
        <taxon>Acanthomorphata</taxon>
        <taxon>Ovalentaria</taxon>
        <taxon>Pomacentridae</taxon>
        <taxon>Amphiprion</taxon>
    </lineage>
</organism>
<dbReference type="Proteomes" id="UP001501940">
    <property type="component" value="Chromosome 12"/>
</dbReference>
<evidence type="ECO:0000313" key="2">
    <source>
        <dbReference type="Ensembl" id="ENSAOCP00000010396.2"/>
    </source>
</evidence>
<protein>
    <recommendedName>
        <fullName evidence="1">Tc1-like transposase DDE domain-containing protein</fullName>
    </recommendedName>
</protein>
<dbReference type="PANTHER" id="PTHR47326:SF1">
    <property type="entry name" value="HTH PSQ-TYPE DOMAIN-CONTAINING PROTEIN"/>
    <property type="match status" value="1"/>
</dbReference>
<dbReference type="InterPro" id="IPR038717">
    <property type="entry name" value="Tc1-like_DDE_dom"/>
</dbReference>
<dbReference type="GeneTree" id="ENSGT00940000166084"/>
<dbReference type="AlphaFoldDB" id="A0A3Q1BMQ6"/>
<dbReference type="PANTHER" id="PTHR47326">
    <property type="entry name" value="TRANSPOSABLE ELEMENT TC3 TRANSPOSASE-LIKE PROTEIN"/>
    <property type="match status" value="1"/>
</dbReference>
<evidence type="ECO:0000259" key="1">
    <source>
        <dbReference type="Pfam" id="PF13358"/>
    </source>
</evidence>
<evidence type="ECO:0000313" key="3">
    <source>
        <dbReference type="Proteomes" id="UP001501940"/>
    </source>
</evidence>
<name>A0A3Q1BMQ6_AMPOC</name>
<reference evidence="2 3" key="1">
    <citation type="submission" date="2022-01" db="EMBL/GenBank/DDBJ databases">
        <title>A chromosome-scale genome assembly of the false clownfish, Amphiprion ocellaris.</title>
        <authorList>
            <person name="Ryu T."/>
        </authorList>
    </citation>
    <scope>NUCLEOTIDE SEQUENCE [LARGE SCALE GENOMIC DNA]</scope>
</reference>
<dbReference type="Gene3D" id="3.30.420.10">
    <property type="entry name" value="Ribonuclease H-like superfamily/Ribonuclease H"/>
    <property type="match status" value="1"/>
</dbReference>
<keyword evidence="3" id="KW-1185">Reference proteome</keyword>
<dbReference type="GO" id="GO:0003676">
    <property type="term" value="F:nucleic acid binding"/>
    <property type="evidence" value="ECO:0007669"/>
    <property type="project" value="InterPro"/>
</dbReference>
<accession>A0A3Q1BMQ6</accession>
<dbReference type="InterPro" id="IPR036397">
    <property type="entry name" value="RNaseH_sf"/>
</dbReference>
<dbReference type="Ensembl" id="ENSAOCT00000029815.2">
    <property type="protein sequence ID" value="ENSAOCP00000010396.2"/>
    <property type="gene ID" value="ENSAOCG00000014638.2"/>
</dbReference>
<proteinExistence type="predicted"/>
<reference evidence="2" key="2">
    <citation type="submission" date="2025-08" db="UniProtKB">
        <authorList>
            <consortium name="Ensembl"/>
        </authorList>
    </citation>
    <scope>IDENTIFICATION</scope>
</reference>
<dbReference type="STRING" id="80972.ENSAOCP00000010396"/>
<dbReference type="OMA" id="FRHHTPN"/>
<sequence length="173" mass="19798">MVPRVRFDGGGATVWAGVTSQHKTDLVIVDGTVTARSYLIDIIEPIIIPQFRQHTPNFLFLNDNAPPHGARIVTARLQEVGVPHMVWPAMSPDLNPIEHIWDQLKQRLDARTPPPHDLAELHVALVEEWNALPQNNIMRLVRSMRHRCQARFVNFFAHCGHFFDVFLNFLLIC</sequence>
<reference evidence="2" key="3">
    <citation type="submission" date="2025-09" db="UniProtKB">
        <authorList>
            <consortium name="Ensembl"/>
        </authorList>
    </citation>
    <scope>IDENTIFICATION</scope>
</reference>
<feature type="domain" description="Tc1-like transposase DDE" evidence="1">
    <location>
        <begin position="12"/>
        <end position="111"/>
    </location>
</feature>
<dbReference type="Pfam" id="PF13358">
    <property type="entry name" value="DDE_3"/>
    <property type="match status" value="1"/>
</dbReference>